<sequence>MYIRNARLCGKEGLWEIAIKAGQIVSITAQADDLAENREDMIDAEGGLVLPPFVEPHVHLDAVLTAGEPRWNASGTLFEGIACWSERKQLLSRADIKARATEALKWQLAQGIQHVRTHVDVTDPQLVALQAMLEVKAEMAPWMDLQIVAFPQEGICSFPRGFELLEESLVMGADVVGAIPHFEFTREYGVQSVKQVFDLAEKHNRLVDIHCDEIDDEQSRFIEVVATEAYERGMGERVTASHTTAMHSYNNAYAYKLFRLLKLADINFVANPLVNIHLQGRFDTYPKRRGITRVKELLEAGLNVCFGHDDIVDPWYPLGTGNMLQVLHMGLHVCQLMGYDQIAAALQLITHNSARTLHILDTYGIEAGKPANLIILPATDGYDAIRRQVPVRFSLRQGRVVAQTQPAQSQLFLQAEPETVTFARK</sequence>
<dbReference type="EC" id="3.5.4.1" evidence="4"/>
<feature type="domain" description="Amidohydrolase 3" evidence="3">
    <location>
        <begin position="41"/>
        <end position="402"/>
    </location>
</feature>
<dbReference type="FunFam" id="3.20.20.140:FF:000019">
    <property type="entry name" value="Cytosine deaminase"/>
    <property type="match status" value="1"/>
</dbReference>
<dbReference type="PANTHER" id="PTHR32027">
    <property type="entry name" value="CYTOSINE DEAMINASE"/>
    <property type="match status" value="1"/>
</dbReference>
<reference evidence="4" key="1">
    <citation type="submission" date="2016-08" db="EMBL/GenBank/DDBJ databases">
        <authorList>
            <person name="Seilhamer J.J."/>
        </authorList>
    </citation>
    <scope>NUCLEOTIDE SEQUENCE</scope>
    <source>
        <strain evidence="4">86</strain>
    </source>
</reference>
<dbReference type="InterPro" id="IPR032466">
    <property type="entry name" value="Metal_Hydrolase"/>
</dbReference>
<gene>
    <name evidence="4" type="primary">codA</name>
    <name evidence="4" type="ORF">KL86SPO_20003</name>
</gene>
<dbReference type="PANTHER" id="PTHR32027:SF0">
    <property type="entry name" value="CYTOSINE DEAMINASE"/>
    <property type="match status" value="1"/>
</dbReference>
<dbReference type="GO" id="GO:0046872">
    <property type="term" value="F:metal ion binding"/>
    <property type="evidence" value="ECO:0007669"/>
    <property type="project" value="UniProtKB-KW"/>
</dbReference>
<dbReference type="NCBIfam" id="NF005748">
    <property type="entry name" value="PRK07572.1"/>
    <property type="match status" value="1"/>
</dbReference>
<dbReference type="AlphaFoldDB" id="A0A212LLH5"/>
<dbReference type="CDD" id="cd01293">
    <property type="entry name" value="Bact_CD"/>
    <property type="match status" value="1"/>
</dbReference>
<protein>
    <submittedName>
        <fullName evidence="4">Cytosine deaminase</fullName>
        <ecNumber evidence="4">3.5.4.1</ecNumber>
    </submittedName>
</protein>
<evidence type="ECO:0000259" key="3">
    <source>
        <dbReference type="Pfam" id="PF07969"/>
    </source>
</evidence>
<dbReference type="SUPFAM" id="SSF51556">
    <property type="entry name" value="Metallo-dependent hydrolases"/>
    <property type="match status" value="1"/>
</dbReference>
<evidence type="ECO:0000256" key="1">
    <source>
        <dbReference type="ARBA" id="ARBA00022723"/>
    </source>
</evidence>
<dbReference type="InterPro" id="IPR013108">
    <property type="entry name" value="Amidohydro_3"/>
</dbReference>
<proteinExistence type="predicted"/>
<dbReference type="RefSeq" id="WP_288183063.1">
    <property type="nucleotide sequence ID" value="NZ_LT608335.1"/>
</dbReference>
<keyword evidence="1" id="KW-0479">Metal-binding</keyword>
<dbReference type="GO" id="GO:0004131">
    <property type="term" value="F:cytosine deaminase activity"/>
    <property type="evidence" value="ECO:0007669"/>
    <property type="project" value="UniProtKB-EC"/>
</dbReference>
<dbReference type="GO" id="GO:0035888">
    <property type="term" value="F:isoguanine deaminase activity"/>
    <property type="evidence" value="ECO:0007669"/>
    <property type="project" value="TreeGrafter"/>
</dbReference>
<accession>A0A212LLH5</accession>
<dbReference type="Gene3D" id="2.30.40.10">
    <property type="entry name" value="Urease, subunit C, domain 1"/>
    <property type="match status" value="1"/>
</dbReference>
<evidence type="ECO:0000313" key="4">
    <source>
        <dbReference type="EMBL" id="SCM78367.1"/>
    </source>
</evidence>
<evidence type="ECO:0000256" key="2">
    <source>
        <dbReference type="ARBA" id="ARBA00022801"/>
    </source>
</evidence>
<dbReference type="Pfam" id="PF07969">
    <property type="entry name" value="Amidohydro_3"/>
    <property type="match status" value="1"/>
</dbReference>
<name>A0A212LLH5_9FIRM</name>
<dbReference type="GO" id="GO:0006209">
    <property type="term" value="P:cytosine catabolic process"/>
    <property type="evidence" value="ECO:0007669"/>
    <property type="project" value="TreeGrafter"/>
</dbReference>
<dbReference type="InterPro" id="IPR052349">
    <property type="entry name" value="Metallo-hydrolase_Enzymes"/>
</dbReference>
<keyword evidence="2 4" id="KW-0378">Hydrolase</keyword>
<dbReference type="Gene3D" id="3.20.20.140">
    <property type="entry name" value="Metal-dependent hydrolases"/>
    <property type="match status" value="1"/>
</dbReference>
<dbReference type="SUPFAM" id="SSF51338">
    <property type="entry name" value="Composite domain of metallo-dependent hydrolases"/>
    <property type="match status" value="1"/>
</dbReference>
<dbReference type="EMBL" id="FMJE01000002">
    <property type="protein sequence ID" value="SCM78367.1"/>
    <property type="molecule type" value="Genomic_DNA"/>
</dbReference>
<dbReference type="NCBIfam" id="NF006685">
    <property type="entry name" value="PRK09230.1"/>
    <property type="match status" value="1"/>
</dbReference>
<organism evidence="4">
    <name type="scientific">uncultured Sporomusa sp</name>
    <dbReference type="NCBI Taxonomy" id="307249"/>
    <lineage>
        <taxon>Bacteria</taxon>
        <taxon>Bacillati</taxon>
        <taxon>Bacillota</taxon>
        <taxon>Negativicutes</taxon>
        <taxon>Selenomonadales</taxon>
        <taxon>Sporomusaceae</taxon>
        <taxon>Sporomusa</taxon>
        <taxon>environmental samples</taxon>
    </lineage>
</organism>
<dbReference type="InterPro" id="IPR011059">
    <property type="entry name" value="Metal-dep_hydrolase_composite"/>
</dbReference>